<gene>
    <name evidence="3" type="ORF">J437_LFUL005462</name>
</gene>
<evidence type="ECO:0000256" key="2">
    <source>
        <dbReference type="SAM" id="MobiDB-lite"/>
    </source>
</evidence>
<evidence type="ECO:0000256" key="1">
    <source>
        <dbReference type="SAM" id="Coils"/>
    </source>
</evidence>
<feature type="compositionally biased region" description="Basic and acidic residues" evidence="2">
    <location>
        <begin position="16"/>
        <end position="26"/>
    </location>
</feature>
<feature type="coiled-coil region" evidence="1">
    <location>
        <begin position="102"/>
        <end position="153"/>
    </location>
</feature>
<reference evidence="3" key="2">
    <citation type="submission" date="2017-10" db="EMBL/GenBank/DDBJ databases">
        <title>Ladona fulva Genome sequencing and assembly.</title>
        <authorList>
            <person name="Murali S."/>
            <person name="Richards S."/>
            <person name="Bandaranaike D."/>
            <person name="Bellair M."/>
            <person name="Blankenburg K."/>
            <person name="Chao H."/>
            <person name="Dinh H."/>
            <person name="Doddapaneni H."/>
            <person name="Dugan-Rocha S."/>
            <person name="Elkadiri S."/>
            <person name="Gnanaolivu R."/>
            <person name="Hernandez B."/>
            <person name="Skinner E."/>
            <person name="Javaid M."/>
            <person name="Lee S."/>
            <person name="Li M."/>
            <person name="Ming W."/>
            <person name="Munidasa M."/>
            <person name="Muniz J."/>
            <person name="Nguyen L."/>
            <person name="Hughes D."/>
            <person name="Osuji N."/>
            <person name="Pu L.-L."/>
            <person name="Puazo M."/>
            <person name="Qu C."/>
            <person name="Quiroz J."/>
            <person name="Raj R."/>
            <person name="Weissenberger G."/>
            <person name="Xin Y."/>
            <person name="Zou X."/>
            <person name="Han Y."/>
            <person name="Worley K."/>
            <person name="Muzny D."/>
            <person name="Gibbs R."/>
        </authorList>
    </citation>
    <scope>NUCLEOTIDE SEQUENCE</scope>
    <source>
        <strain evidence="3">Sampled in the wild</strain>
    </source>
</reference>
<evidence type="ECO:0000313" key="3">
    <source>
        <dbReference type="EMBL" id="KAG8224859.1"/>
    </source>
</evidence>
<feature type="region of interest" description="Disordered" evidence="2">
    <location>
        <begin position="1"/>
        <end position="26"/>
    </location>
</feature>
<evidence type="ECO:0000313" key="4">
    <source>
        <dbReference type="Proteomes" id="UP000792457"/>
    </source>
</evidence>
<protein>
    <submittedName>
        <fullName evidence="3">Uncharacterized protein</fullName>
    </submittedName>
</protein>
<dbReference type="EMBL" id="KZ308213">
    <property type="protein sequence ID" value="KAG8224859.1"/>
    <property type="molecule type" value="Genomic_DNA"/>
</dbReference>
<dbReference type="OrthoDB" id="188741at2759"/>
<dbReference type="GO" id="GO:0005737">
    <property type="term" value="C:cytoplasm"/>
    <property type="evidence" value="ECO:0007669"/>
    <property type="project" value="TreeGrafter"/>
</dbReference>
<keyword evidence="1" id="KW-0175">Coiled coil</keyword>
<dbReference type="GO" id="GO:0035082">
    <property type="term" value="P:axoneme assembly"/>
    <property type="evidence" value="ECO:0007669"/>
    <property type="project" value="InterPro"/>
</dbReference>
<dbReference type="InterPro" id="IPR037386">
    <property type="entry name" value="CCDC40"/>
</dbReference>
<dbReference type="AlphaFoldDB" id="A0A8K0JYK4"/>
<keyword evidence="4" id="KW-1185">Reference proteome</keyword>
<dbReference type="Proteomes" id="UP000792457">
    <property type="component" value="Unassembled WGS sequence"/>
</dbReference>
<comment type="caution">
    <text evidence="3">The sequence shown here is derived from an EMBL/GenBank/DDBJ whole genome shotgun (WGS) entry which is preliminary data.</text>
</comment>
<dbReference type="PANTHER" id="PTHR16275:SF8">
    <property type="entry name" value="COILED-COIL DOMAIN-CONTAINING PROTEIN 40"/>
    <property type="match status" value="1"/>
</dbReference>
<name>A0A8K0JYK4_LADFU</name>
<organism evidence="3 4">
    <name type="scientific">Ladona fulva</name>
    <name type="common">Scarce chaser dragonfly</name>
    <name type="synonym">Libellula fulva</name>
    <dbReference type="NCBI Taxonomy" id="123851"/>
    <lineage>
        <taxon>Eukaryota</taxon>
        <taxon>Metazoa</taxon>
        <taxon>Ecdysozoa</taxon>
        <taxon>Arthropoda</taxon>
        <taxon>Hexapoda</taxon>
        <taxon>Insecta</taxon>
        <taxon>Pterygota</taxon>
        <taxon>Palaeoptera</taxon>
        <taxon>Odonata</taxon>
        <taxon>Epiprocta</taxon>
        <taxon>Anisoptera</taxon>
        <taxon>Libelluloidea</taxon>
        <taxon>Libellulidae</taxon>
        <taxon>Ladona</taxon>
    </lineage>
</organism>
<reference evidence="3" key="1">
    <citation type="submission" date="2013-04" db="EMBL/GenBank/DDBJ databases">
        <authorList>
            <person name="Qu J."/>
            <person name="Murali S.C."/>
            <person name="Bandaranaike D."/>
            <person name="Bellair M."/>
            <person name="Blankenburg K."/>
            <person name="Chao H."/>
            <person name="Dinh H."/>
            <person name="Doddapaneni H."/>
            <person name="Downs B."/>
            <person name="Dugan-Rocha S."/>
            <person name="Elkadiri S."/>
            <person name="Gnanaolivu R.D."/>
            <person name="Hernandez B."/>
            <person name="Javaid M."/>
            <person name="Jayaseelan J.C."/>
            <person name="Lee S."/>
            <person name="Li M."/>
            <person name="Ming W."/>
            <person name="Munidasa M."/>
            <person name="Muniz J."/>
            <person name="Nguyen L."/>
            <person name="Ongeri F."/>
            <person name="Osuji N."/>
            <person name="Pu L.-L."/>
            <person name="Puazo M."/>
            <person name="Qu C."/>
            <person name="Quiroz J."/>
            <person name="Raj R."/>
            <person name="Weissenberger G."/>
            <person name="Xin Y."/>
            <person name="Zou X."/>
            <person name="Han Y."/>
            <person name="Richards S."/>
            <person name="Worley K."/>
            <person name="Muzny D."/>
            <person name="Gibbs R."/>
        </authorList>
    </citation>
    <scope>NUCLEOTIDE SEQUENCE</scope>
    <source>
        <strain evidence="3">Sampled in the wild</strain>
    </source>
</reference>
<sequence>MALVEDTNSELPSSSGERDEGVTLDPDHPLMKKFQNAMLIHLKKQEQLIFDELKDLKMKVIQLKKEKEEAGVELYGLQKDIEKQESIISDFHESCACLTASRIEKEKTVQSLQEKLKAEIDRNSCALKKETELRQEKDKLTVLHNHLVDLKKEMESNIIISQQVKNKIEADKKMLIEEKKKQ</sequence>
<accession>A0A8K0JYK4</accession>
<feature type="non-terminal residue" evidence="3">
    <location>
        <position position="1"/>
    </location>
</feature>
<proteinExistence type="predicted"/>
<dbReference type="PANTHER" id="PTHR16275">
    <property type="entry name" value="COILED-COIL DOMAIN-CONTAINING PROTEIN 40"/>
    <property type="match status" value="1"/>
</dbReference>